<evidence type="ECO:0000256" key="1">
    <source>
        <dbReference type="SAM" id="MobiDB-lite"/>
    </source>
</evidence>
<evidence type="ECO:0000313" key="2">
    <source>
        <dbReference type="EMBL" id="USP78639.1"/>
    </source>
</evidence>
<feature type="region of interest" description="Disordered" evidence="1">
    <location>
        <begin position="1"/>
        <end position="20"/>
    </location>
</feature>
<proteinExistence type="predicted"/>
<dbReference type="AlphaFoldDB" id="A0A9Q9DUB6"/>
<keyword evidence="3" id="KW-1185">Reference proteome</keyword>
<accession>A0A9Q9DUB6</accession>
<organism evidence="2 3">
    <name type="scientific">Curvularia clavata</name>
    <dbReference type="NCBI Taxonomy" id="95742"/>
    <lineage>
        <taxon>Eukaryota</taxon>
        <taxon>Fungi</taxon>
        <taxon>Dikarya</taxon>
        <taxon>Ascomycota</taxon>
        <taxon>Pezizomycotina</taxon>
        <taxon>Dothideomycetes</taxon>
        <taxon>Pleosporomycetidae</taxon>
        <taxon>Pleosporales</taxon>
        <taxon>Pleosporineae</taxon>
        <taxon>Pleosporaceae</taxon>
        <taxon>Curvularia</taxon>
    </lineage>
</organism>
<dbReference type="VEuPathDB" id="FungiDB:yc1106_05913"/>
<protein>
    <submittedName>
        <fullName evidence="2">Uncharacterized protein</fullName>
    </submittedName>
</protein>
<name>A0A9Q9DUB6_CURCL</name>
<sequence>MSKYKPTYFLTPPRPSPPDGPIRLGAIIPSPAQPDEPLYLPSLPESTDTSTFTEYNWTGSYVKASSSHFGIWTSFLEVVLGVGADVGVELDKSLERKWDVERMTTQTFLPSRSFLEQVVQHEDVKRYIIENRFREKVYMITGVMIASSSTVSSEKLQECGVYVHAGVDATAWAGVPISVGPEGKWKQKKETRESSRRPDEFVFAYRIRQIKIGRKGEIKSEKVYDKGALFDTHRERATRDIGEMELEGLGDEADIEDIELESREVRQEMGGGQEEEFLCVLPEPLD</sequence>
<reference evidence="2" key="1">
    <citation type="submission" date="2021-12" db="EMBL/GenBank/DDBJ databases">
        <title>Curvularia clavata genome.</title>
        <authorList>
            <person name="Cao Y."/>
        </authorList>
    </citation>
    <scope>NUCLEOTIDE SEQUENCE</scope>
    <source>
        <strain evidence="2">Yc1106</strain>
    </source>
</reference>
<dbReference type="EMBL" id="CP089277">
    <property type="protein sequence ID" value="USP78639.1"/>
    <property type="molecule type" value="Genomic_DNA"/>
</dbReference>
<dbReference type="Proteomes" id="UP001056012">
    <property type="component" value="Chromosome 4"/>
</dbReference>
<dbReference type="OrthoDB" id="4500473at2759"/>
<evidence type="ECO:0000313" key="3">
    <source>
        <dbReference type="Proteomes" id="UP001056012"/>
    </source>
</evidence>
<gene>
    <name evidence="2" type="ORF">yc1106_05913</name>
</gene>